<reference evidence="9" key="2">
    <citation type="submission" date="2017-04" db="EMBL/GenBank/DDBJ databases">
        <title>Complete Genome Sequences of Twelve Strains of a Stable Defined Moderately Diverse Mouse Microbiota 2 (sDMDMm2).</title>
        <authorList>
            <person name="Uchimura Y."/>
            <person name="Wyss M."/>
            <person name="Brugiroux S."/>
            <person name="Limenitakis J.P."/>
            <person name="Stecher B."/>
            <person name="McCoy K.D."/>
            <person name="Macpherson A.J."/>
        </authorList>
    </citation>
    <scope>NUCLEOTIDE SEQUENCE</scope>
    <source>
        <strain evidence="9">YL27</strain>
    </source>
</reference>
<protein>
    <submittedName>
        <fullName evidence="9">Rod shape-determining protein MreD</fullName>
    </submittedName>
</protein>
<evidence type="ECO:0000313" key="12">
    <source>
        <dbReference type="Proteomes" id="UP000306630"/>
    </source>
</evidence>
<dbReference type="Proteomes" id="UP000306630">
    <property type="component" value="Unassembled WGS sequence"/>
</dbReference>
<dbReference type="GO" id="GO:0005886">
    <property type="term" value="C:plasma membrane"/>
    <property type="evidence" value="ECO:0007669"/>
    <property type="project" value="UniProtKB-SubCell"/>
</dbReference>
<dbReference type="STRING" id="1796646.A4V02_04335"/>
<evidence type="ECO:0000256" key="2">
    <source>
        <dbReference type="ARBA" id="ARBA00007776"/>
    </source>
</evidence>
<accession>A0A1Z2XKE7</accession>
<organism evidence="9 11">
    <name type="scientific">Muribaculum intestinale</name>
    <dbReference type="NCBI Taxonomy" id="1796646"/>
    <lineage>
        <taxon>Bacteria</taxon>
        <taxon>Pseudomonadati</taxon>
        <taxon>Bacteroidota</taxon>
        <taxon>Bacteroidia</taxon>
        <taxon>Bacteroidales</taxon>
        <taxon>Muribaculaceae</taxon>
        <taxon>Muribaculum</taxon>
    </lineage>
</organism>
<name>A0A1B1S885_9BACT</name>
<dbReference type="AlphaFoldDB" id="A0A1B1S885"/>
<dbReference type="NCBIfam" id="TIGR03426">
    <property type="entry name" value="shape_MreD"/>
    <property type="match status" value="1"/>
</dbReference>
<evidence type="ECO:0000256" key="6">
    <source>
        <dbReference type="ARBA" id="ARBA00022989"/>
    </source>
</evidence>
<evidence type="ECO:0000256" key="3">
    <source>
        <dbReference type="ARBA" id="ARBA00022475"/>
    </source>
</evidence>
<keyword evidence="7 8" id="KW-0472">Membrane</keyword>
<feature type="transmembrane region" description="Helical" evidence="8">
    <location>
        <begin position="143"/>
        <end position="165"/>
    </location>
</feature>
<dbReference type="GO" id="GO:0008360">
    <property type="term" value="P:regulation of cell shape"/>
    <property type="evidence" value="ECO:0007669"/>
    <property type="project" value="UniProtKB-KW"/>
</dbReference>
<comment type="similarity">
    <text evidence="2">Belongs to the MreD family.</text>
</comment>
<dbReference type="GeneID" id="65536077"/>
<reference evidence="11" key="1">
    <citation type="submission" date="2016-04" db="EMBL/GenBank/DDBJ databases">
        <title>Complete Genome Sequences of Twelve Strains of a Stable Defined Moderately Diverse Mouse Microbiota 2 (sDMDMm2).</title>
        <authorList>
            <person name="Uchimura Y."/>
            <person name="Wyss M."/>
            <person name="Brugiroux S."/>
            <person name="Limenitakis J.P."/>
            <person name="Stecher B."/>
            <person name="McCoy K.D."/>
            <person name="Macpherson A.J."/>
        </authorList>
    </citation>
    <scope>NUCLEOTIDE SEQUENCE [LARGE SCALE GENOMIC DNA]</scope>
    <source>
        <strain evidence="11">YL27</strain>
    </source>
</reference>
<comment type="subcellular location">
    <subcellularLocation>
        <location evidence="1">Cell membrane</location>
        <topology evidence="1">Multi-pass membrane protein</topology>
    </subcellularLocation>
</comment>
<evidence type="ECO:0000313" key="9">
    <source>
        <dbReference type="EMBL" id="ANU63016.1"/>
    </source>
</evidence>
<proteinExistence type="inferred from homology"/>
<keyword evidence="6 8" id="KW-1133">Transmembrane helix</keyword>
<dbReference type="EMBL" id="CP015402">
    <property type="protein sequence ID" value="ANU63016.1"/>
    <property type="molecule type" value="Genomic_DNA"/>
</dbReference>
<evidence type="ECO:0000256" key="1">
    <source>
        <dbReference type="ARBA" id="ARBA00004651"/>
    </source>
</evidence>
<evidence type="ECO:0000256" key="4">
    <source>
        <dbReference type="ARBA" id="ARBA00022692"/>
    </source>
</evidence>
<dbReference type="RefSeq" id="WP_068960376.1">
    <property type="nucleotide sequence ID" value="NZ_CAJTAP010000006.1"/>
</dbReference>
<dbReference type="Proteomes" id="UP000186351">
    <property type="component" value="Chromosome"/>
</dbReference>
<reference evidence="10 12" key="3">
    <citation type="submission" date="2019-04" db="EMBL/GenBank/DDBJ databases">
        <title>Microbes associate with the intestines of laboratory mice.</title>
        <authorList>
            <person name="Navarre W."/>
            <person name="Wong E."/>
            <person name="Huang K."/>
            <person name="Tropini C."/>
            <person name="Ng K."/>
            <person name="Yu B."/>
        </authorList>
    </citation>
    <scope>NUCLEOTIDE SEQUENCE [LARGE SCALE GENOMIC DNA]</scope>
    <source>
        <strain evidence="10 12">NM06_A21</strain>
    </source>
</reference>
<keyword evidence="5" id="KW-0133">Cell shape</keyword>
<keyword evidence="4 8" id="KW-0812">Transmembrane</keyword>
<feature type="transmembrane region" description="Helical" evidence="8">
    <location>
        <begin position="117"/>
        <end position="137"/>
    </location>
</feature>
<dbReference type="KEGG" id="pary:A4V02_04335"/>
<evidence type="ECO:0000256" key="7">
    <source>
        <dbReference type="ARBA" id="ARBA00023136"/>
    </source>
</evidence>
<keyword evidence="3" id="KW-1003">Cell membrane</keyword>
<keyword evidence="11" id="KW-1185">Reference proteome</keyword>
<accession>A0A1B1S885</accession>
<evidence type="ECO:0000313" key="11">
    <source>
        <dbReference type="Proteomes" id="UP000186351"/>
    </source>
</evidence>
<sequence length="169" mass="19020">MTKTAIQFTILYIVLALAQAIVFNNVCLFGAAVPFVFIYVIIRLPMTLAVNWVLTIGFTLGLVVDIFSDTQGMNSLACTLLAMARRPILHLYFPREDELTMPEPSIRSLGPEIYGRYLFTMVLFYCTAIFLIEAFSLFDPLRIMLRVICSTFLTFLLLLGLDSVISRGS</sequence>
<gene>
    <name evidence="10" type="primary">mreD</name>
    <name evidence="9" type="ORF">A4V02_04335</name>
    <name evidence="10" type="ORF">E5333_09815</name>
</gene>
<dbReference type="EMBL" id="SRYD01000037">
    <property type="protein sequence ID" value="TGY72883.1"/>
    <property type="molecule type" value="Genomic_DNA"/>
</dbReference>
<dbReference type="OrthoDB" id="1132160at2"/>
<dbReference type="InterPro" id="IPR007227">
    <property type="entry name" value="Cell_shape_determining_MreD"/>
</dbReference>
<evidence type="ECO:0000256" key="5">
    <source>
        <dbReference type="ARBA" id="ARBA00022960"/>
    </source>
</evidence>
<evidence type="ECO:0000256" key="8">
    <source>
        <dbReference type="SAM" id="Phobius"/>
    </source>
</evidence>
<evidence type="ECO:0000313" key="10">
    <source>
        <dbReference type="EMBL" id="TGY72883.1"/>
    </source>
</evidence>
<feature type="transmembrane region" description="Helical" evidence="8">
    <location>
        <begin position="12"/>
        <end position="42"/>
    </location>
</feature>
<feature type="transmembrane region" description="Helical" evidence="8">
    <location>
        <begin position="48"/>
        <end position="67"/>
    </location>
</feature>